<gene>
    <name evidence="2" type="ORF">GCM10023175_64870</name>
</gene>
<dbReference type="Proteomes" id="UP001501598">
    <property type="component" value="Unassembled WGS sequence"/>
</dbReference>
<protein>
    <recommendedName>
        <fullName evidence="4">DUF5313 domain-containing protein</fullName>
    </recommendedName>
</protein>
<evidence type="ECO:0000313" key="3">
    <source>
        <dbReference type="Proteomes" id="UP001501598"/>
    </source>
</evidence>
<reference evidence="3" key="1">
    <citation type="journal article" date="2019" name="Int. J. Syst. Evol. Microbiol.">
        <title>The Global Catalogue of Microorganisms (GCM) 10K type strain sequencing project: providing services to taxonomists for standard genome sequencing and annotation.</title>
        <authorList>
            <consortium name="The Broad Institute Genomics Platform"/>
            <consortium name="The Broad Institute Genome Sequencing Center for Infectious Disease"/>
            <person name="Wu L."/>
            <person name="Ma J."/>
        </authorList>
    </citation>
    <scope>NUCLEOTIDE SEQUENCE [LARGE SCALE GENOMIC DNA]</scope>
    <source>
        <strain evidence="3">JCM 17906</strain>
    </source>
</reference>
<proteinExistence type="predicted"/>
<evidence type="ECO:0000256" key="1">
    <source>
        <dbReference type="SAM" id="Phobius"/>
    </source>
</evidence>
<dbReference type="InterPro" id="IPR035197">
    <property type="entry name" value="DUF5313"/>
</dbReference>
<dbReference type="EMBL" id="BAABGT010000112">
    <property type="protein sequence ID" value="GAA4558526.1"/>
    <property type="molecule type" value="Genomic_DNA"/>
</dbReference>
<keyword evidence="1" id="KW-0812">Transmembrane</keyword>
<name>A0ABP8S3F9_9PSEU</name>
<keyword evidence="3" id="KW-1185">Reference proteome</keyword>
<accession>A0ABP8S3F9</accession>
<dbReference type="Pfam" id="PF17240">
    <property type="entry name" value="DUF5313"/>
    <property type="match status" value="1"/>
</dbReference>
<organism evidence="2 3">
    <name type="scientific">Pseudonocardia xishanensis</name>
    <dbReference type="NCBI Taxonomy" id="630995"/>
    <lineage>
        <taxon>Bacteria</taxon>
        <taxon>Bacillati</taxon>
        <taxon>Actinomycetota</taxon>
        <taxon>Actinomycetes</taxon>
        <taxon>Pseudonocardiales</taxon>
        <taxon>Pseudonocardiaceae</taxon>
        <taxon>Pseudonocardia</taxon>
    </lineage>
</organism>
<feature type="transmembrane region" description="Helical" evidence="1">
    <location>
        <begin position="41"/>
        <end position="58"/>
    </location>
</feature>
<evidence type="ECO:0000313" key="2">
    <source>
        <dbReference type="EMBL" id="GAA4558526.1"/>
    </source>
</evidence>
<sequence>MIQRPDPVRWLWYAFGGRLPARNREWVLYDATCRTWVVRHLLRTAVPLAVISVPIVLFVPGELWVRLCGLLLGWLVSAQFAIFLLHDAVDHRTRRAGYPPGYAQAVRDEAARAERERTRARYRDRYS</sequence>
<comment type="caution">
    <text evidence="2">The sequence shown here is derived from an EMBL/GenBank/DDBJ whole genome shotgun (WGS) entry which is preliminary data.</text>
</comment>
<feature type="transmembrane region" description="Helical" evidence="1">
    <location>
        <begin position="64"/>
        <end position="85"/>
    </location>
</feature>
<keyword evidence="1" id="KW-0472">Membrane</keyword>
<keyword evidence="1" id="KW-1133">Transmembrane helix</keyword>
<dbReference type="RefSeq" id="WP_345426848.1">
    <property type="nucleotide sequence ID" value="NZ_BAABGT010000112.1"/>
</dbReference>
<evidence type="ECO:0008006" key="4">
    <source>
        <dbReference type="Google" id="ProtNLM"/>
    </source>
</evidence>